<reference evidence="2" key="1">
    <citation type="journal article" date="2022" name="Mol. Ecol. Resour.">
        <title>The genomes of chicory, endive, great burdock and yacon provide insights into Asteraceae palaeo-polyploidization history and plant inulin production.</title>
        <authorList>
            <person name="Fan W."/>
            <person name="Wang S."/>
            <person name="Wang H."/>
            <person name="Wang A."/>
            <person name="Jiang F."/>
            <person name="Liu H."/>
            <person name="Zhao H."/>
            <person name="Xu D."/>
            <person name="Zhang Y."/>
        </authorList>
    </citation>
    <scope>NUCLEOTIDE SEQUENCE [LARGE SCALE GENOMIC DNA]</scope>
    <source>
        <strain evidence="2">cv. Yunnan</strain>
    </source>
</reference>
<reference evidence="1 2" key="2">
    <citation type="journal article" date="2022" name="Mol. Ecol. Resour.">
        <title>The genomes of chicory, endive, great burdock and yacon provide insights into Asteraceae paleo-polyploidization history and plant inulin production.</title>
        <authorList>
            <person name="Fan W."/>
            <person name="Wang S."/>
            <person name="Wang H."/>
            <person name="Wang A."/>
            <person name="Jiang F."/>
            <person name="Liu H."/>
            <person name="Zhao H."/>
            <person name="Xu D."/>
            <person name="Zhang Y."/>
        </authorList>
    </citation>
    <scope>NUCLEOTIDE SEQUENCE [LARGE SCALE GENOMIC DNA]</scope>
    <source>
        <strain evidence="2">cv. Yunnan</strain>
        <tissue evidence="1">Leaves</tissue>
    </source>
</reference>
<gene>
    <name evidence="1" type="ORF">L1987_43659</name>
</gene>
<comment type="caution">
    <text evidence="1">The sequence shown here is derived from an EMBL/GenBank/DDBJ whole genome shotgun (WGS) entry which is preliminary data.</text>
</comment>
<sequence>MGSKNKKNKAAKKVPDANAAAELSGNRVFGAGNKVITDERFALSQKDPRFQDVPKHKNKVAIDSRFSRMFTDKNFSTSSARVDKRGKAKNDGVSSQSVLKHYYRIDEAETKQKMSESDDDDDDVDSDEEKAEYESDDAEKLKNVKEKLSRLTSESESESESDCDEEGGEDVMDDYTSTDTDEDDEGYLEEETNALQEENVPEIDKETHRLAIVNLDWNQVQAVDLFVVLSSFLPKTGQILSVSVYPSEFGLKRMEEEAVRGPVGLFDDEDGKNKDGDSDDSDDDNEIDNEKLRAYELSRLKYYFAVVVCDSIATADYIYKSCDGIEFERSSNKLDLRFIPDSMEFKHPARDVATEAPANYEGIDFQTRALQLSKIDLTWDENEPQRSKKLKRKINVDLESKYVKDEMELKEFIASSDSETDDDDENNADGGNKKRQKTDAYRALLLSGDGSDEDEEDDKMDMEVTFNTGLEDLSKKILEKKDKKSETVWDAYLRKRKEKKKARKNRSKNSSDDESGGSDVEPVEELGDFFAGETAQKKKESHGKKDKKPETGEEGEASRAELELLLATDEGGDANNVKGYNLKRKKSKGKKDDIDEEKIPTVDYDDPRFSSLFSRPEFALDPTDPRFKRSAAYVRQVSHKQSKGDVDETEGHHNDLPIAAGQAPQADAKSDSKKDKNEISMLVKSVKMKSKQVDSPSRGKKSKRKGK</sequence>
<dbReference type="EMBL" id="CM042031">
    <property type="protein sequence ID" value="KAI3784558.1"/>
    <property type="molecule type" value="Genomic_DNA"/>
</dbReference>
<evidence type="ECO:0000313" key="2">
    <source>
        <dbReference type="Proteomes" id="UP001056120"/>
    </source>
</evidence>
<protein>
    <submittedName>
        <fullName evidence="1">Uncharacterized protein</fullName>
    </submittedName>
</protein>
<organism evidence="1 2">
    <name type="scientific">Smallanthus sonchifolius</name>
    <dbReference type="NCBI Taxonomy" id="185202"/>
    <lineage>
        <taxon>Eukaryota</taxon>
        <taxon>Viridiplantae</taxon>
        <taxon>Streptophyta</taxon>
        <taxon>Embryophyta</taxon>
        <taxon>Tracheophyta</taxon>
        <taxon>Spermatophyta</taxon>
        <taxon>Magnoliopsida</taxon>
        <taxon>eudicotyledons</taxon>
        <taxon>Gunneridae</taxon>
        <taxon>Pentapetalae</taxon>
        <taxon>asterids</taxon>
        <taxon>campanulids</taxon>
        <taxon>Asterales</taxon>
        <taxon>Asteraceae</taxon>
        <taxon>Asteroideae</taxon>
        <taxon>Heliantheae alliance</taxon>
        <taxon>Millerieae</taxon>
        <taxon>Smallanthus</taxon>
    </lineage>
</organism>
<name>A0ACB9GN03_9ASTR</name>
<dbReference type="Proteomes" id="UP001056120">
    <property type="component" value="Linkage Group LG14"/>
</dbReference>
<keyword evidence="2" id="KW-1185">Reference proteome</keyword>
<evidence type="ECO:0000313" key="1">
    <source>
        <dbReference type="EMBL" id="KAI3784558.1"/>
    </source>
</evidence>
<accession>A0ACB9GN03</accession>
<proteinExistence type="predicted"/>